<proteinExistence type="predicted"/>
<accession>A0A7H0H3C1</accession>
<feature type="chain" id="PRO_5028801043" description="Twin-arginine translocation signal domain-containing protein" evidence="1">
    <location>
        <begin position="31"/>
        <end position="150"/>
    </location>
</feature>
<reference evidence="2 3" key="1">
    <citation type="submission" date="2020-08" db="EMBL/GenBank/DDBJ databases">
        <title>Genome sequence of Tessaracoccus defluvii JCM 17540T.</title>
        <authorList>
            <person name="Hyun D.-W."/>
            <person name="Bae J.-W."/>
        </authorList>
    </citation>
    <scope>NUCLEOTIDE SEQUENCE [LARGE SCALE GENOMIC DNA]</scope>
    <source>
        <strain evidence="2 3">JCM 17540</strain>
    </source>
</reference>
<gene>
    <name evidence="2" type="ORF">H9L22_12235</name>
</gene>
<dbReference type="RefSeq" id="WP_187720173.1">
    <property type="nucleotide sequence ID" value="NZ_CP060789.1"/>
</dbReference>
<evidence type="ECO:0000313" key="2">
    <source>
        <dbReference type="EMBL" id="QNP55037.1"/>
    </source>
</evidence>
<keyword evidence="1" id="KW-0732">Signal</keyword>
<dbReference type="Proteomes" id="UP000516117">
    <property type="component" value="Chromosome"/>
</dbReference>
<dbReference type="InterPro" id="IPR006311">
    <property type="entry name" value="TAT_signal"/>
</dbReference>
<dbReference type="PROSITE" id="PS51318">
    <property type="entry name" value="TAT"/>
    <property type="match status" value="1"/>
</dbReference>
<protein>
    <recommendedName>
        <fullName evidence="4">Twin-arginine translocation signal domain-containing protein</fullName>
    </recommendedName>
</protein>
<keyword evidence="3" id="KW-1185">Reference proteome</keyword>
<organism evidence="2 3">
    <name type="scientific">Tessaracoccus defluvii</name>
    <dbReference type="NCBI Taxonomy" id="1285901"/>
    <lineage>
        <taxon>Bacteria</taxon>
        <taxon>Bacillati</taxon>
        <taxon>Actinomycetota</taxon>
        <taxon>Actinomycetes</taxon>
        <taxon>Propionibacteriales</taxon>
        <taxon>Propionibacteriaceae</taxon>
        <taxon>Tessaracoccus</taxon>
    </lineage>
</organism>
<feature type="signal peptide" evidence="1">
    <location>
        <begin position="1"/>
        <end position="30"/>
    </location>
</feature>
<dbReference type="KEGG" id="tdf:H9L22_12235"/>
<sequence>MDGVDRRRILKAAAWSAPVIAVAVAAPAAAASGEVSIVAGLLIDVSDPTGSGSGKGPIKWTGATITWPADKAAAASVSYKVDLTGPTGFTPMHLVLLSTVVLAPGGSRAVPGQNGIGASSSMPAGTYTVTLTVIADGETRLETASVVLGK</sequence>
<dbReference type="EMBL" id="CP060789">
    <property type="protein sequence ID" value="QNP55037.1"/>
    <property type="molecule type" value="Genomic_DNA"/>
</dbReference>
<evidence type="ECO:0000313" key="3">
    <source>
        <dbReference type="Proteomes" id="UP000516117"/>
    </source>
</evidence>
<evidence type="ECO:0008006" key="4">
    <source>
        <dbReference type="Google" id="ProtNLM"/>
    </source>
</evidence>
<dbReference type="AlphaFoldDB" id="A0A7H0H3C1"/>
<evidence type="ECO:0000256" key="1">
    <source>
        <dbReference type="SAM" id="SignalP"/>
    </source>
</evidence>
<name>A0A7H0H3C1_9ACTN</name>